<comment type="caution">
    <text evidence="2">The sequence shown here is derived from an EMBL/GenBank/DDBJ whole genome shotgun (WGS) entry which is preliminary data.</text>
</comment>
<feature type="transmembrane region" description="Helical" evidence="1">
    <location>
        <begin position="105"/>
        <end position="130"/>
    </location>
</feature>
<name>A0A1E3W7S0_9HYPH</name>
<dbReference type="InterPro" id="IPR005325">
    <property type="entry name" value="DUF308_memb"/>
</dbReference>
<evidence type="ECO:0000256" key="1">
    <source>
        <dbReference type="SAM" id="Phobius"/>
    </source>
</evidence>
<feature type="transmembrane region" description="Helical" evidence="1">
    <location>
        <begin position="51"/>
        <end position="74"/>
    </location>
</feature>
<dbReference type="RefSeq" id="WP_069440714.1">
    <property type="nucleotide sequence ID" value="NZ_LPWF01000004.1"/>
</dbReference>
<keyword evidence="1" id="KW-1133">Transmembrane helix</keyword>
<dbReference type="Pfam" id="PF03729">
    <property type="entry name" value="DUF308"/>
    <property type="match status" value="1"/>
</dbReference>
<gene>
    <name evidence="2" type="ORF">AUC69_06060</name>
</gene>
<dbReference type="STRING" id="1774969.AUC69_06060"/>
<reference evidence="2 3" key="1">
    <citation type="journal article" date="2016" name="Environ. Microbiol.">
        <title>New Methyloceanibacter diversity from North Sea sediments includes methanotroph containing solely the soluble methane monooxygenase.</title>
        <authorList>
            <person name="Vekeman B."/>
            <person name="Kerckhof F.M."/>
            <person name="Cremers G."/>
            <person name="de Vos P."/>
            <person name="Vandamme P."/>
            <person name="Boon N."/>
            <person name="Op den Camp H.J."/>
            <person name="Heylen K."/>
        </authorList>
    </citation>
    <scope>NUCLEOTIDE SEQUENCE [LARGE SCALE GENOMIC DNA]</scope>
    <source>
        <strain evidence="2 3">R-67175</strain>
    </source>
</reference>
<dbReference type="PANTHER" id="PTHR34989:SF1">
    <property type="entry name" value="PROTEIN HDED"/>
    <property type="match status" value="1"/>
</dbReference>
<dbReference type="Proteomes" id="UP000094472">
    <property type="component" value="Unassembled WGS sequence"/>
</dbReference>
<dbReference type="AlphaFoldDB" id="A0A1E3W7S0"/>
<evidence type="ECO:0000313" key="3">
    <source>
        <dbReference type="Proteomes" id="UP000094472"/>
    </source>
</evidence>
<keyword evidence="3" id="KW-1185">Reference proteome</keyword>
<feature type="transmembrane region" description="Helical" evidence="1">
    <location>
        <begin position="80"/>
        <end position="98"/>
    </location>
</feature>
<dbReference type="GO" id="GO:0005886">
    <property type="term" value="C:plasma membrane"/>
    <property type="evidence" value="ECO:0007669"/>
    <property type="project" value="TreeGrafter"/>
</dbReference>
<feature type="transmembrane region" description="Helical" evidence="1">
    <location>
        <begin position="25"/>
        <end position="44"/>
    </location>
</feature>
<sequence>MAISLDEAAAVLRQAMRETVKRYSFWYLIQGVLLVVAGFLALVYPLIASVAIIYLLAWILIISGVLQGIGLVGARHVPHFWLQAISAVLAILIGFLLLRSPDSGLLVITVLLIVFFMVEGIAKVIFALTIKPFPNWGWVLGAGVISILLAVILWANMPLSADWLLGVLLGIQLICEGAALTYLAWKVRTGPAV</sequence>
<feature type="transmembrane region" description="Helical" evidence="1">
    <location>
        <begin position="163"/>
        <end position="185"/>
    </location>
</feature>
<organism evidence="2 3">
    <name type="scientific">Methyloceanibacter superfactus</name>
    <dbReference type="NCBI Taxonomy" id="1774969"/>
    <lineage>
        <taxon>Bacteria</taxon>
        <taxon>Pseudomonadati</taxon>
        <taxon>Pseudomonadota</taxon>
        <taxon>Alphaproteobacteria</taxon>
        <taxon>Hyphomicrobiales</taxon>
        <taxon>Hyphomicrobiaceae</taxon>
        <taxon>Methyloceanibacter</taxon>
    </lineage>
</organism>
<proteinExistence type="predicted"/>
<feature type="transmembrane region" description="Helical" evidence="1">
    <location>
        <begin position="136"/>
        <end position="156"/>
    </location>
</feature>
<keyword evidence="1" id="KW-0812">Transmembrane</keyword>
<accession>A0A1E3W7S0</accession>
<protein>
    <recommendedName>
        <fullName evidence="4">HdeD protein</fullName>
    </recommendedName>
</protein>
<dbReference type="InterPro" id="IPR052712">
    <property type="entry name" value="Acid_resist_chaperone_HdeD"/>
</dbReference>
<keyword evidence="1" id="KW-0472">Membrane</keyword>
<evidence type="ECO:0008006" key="4">
    <source>
        <dbReference type="Google" id="ProtNLM"/>
    </source>
</evidence>
<dbReference type="EMBL" id="LPWF01000004">
    <property type="protein sequence ID" value="ODS01843.1"/>
    <property type="molecule type" value="Genomic_DNA"/>
</dbReference>
<evidence type="ECO:0000313" key="2">
    <source>
        <dbReference type="EMBL" id="ODS01843.1"/>
    </source>
</evidence>
<dbReference type="PANTHER" id="PTHR34989">
    <property type="entry name" value="PROTEIN HDED"/>
    <property type="match status" value="1"/>
</dbReference>